<organism evidence="1 2">
    <name type="scientific">Nicotiana tabacum</name>
    <name type="common">Common tobacco</name>
    <dbReference type="NCBI Taxonomy" id="4097"/>
    <lineage>
        <taxon>Eukaryota</taxon>
        <taxon>Viridiplantae</taxon>
        <taxon>Streptophyta</taxon>
        <taxon>Embryophyta</taxon>
        <taxon>Tracheophyta</taxon>
        <taxon>Spermatophyta</taxon>
        <taxon>Magnoliopsida</taxon>
        <taxon>eudicotyledons</taxon>
        <taxon>Gunneridae</taxon>
        <taxon>Pentapetalae</taxon>
        <taxon>asterids</taxon>
        <taxon>lamiids</taxon>
        <taxon>Solanales</taxon>
        <taxon>Solanaceae</taxon>
        <taxon>Nicotianoideae</taxon>
        <taxon>Nicotianeae</taxon>
        <taxon>Nicotiana</taxon>
    </lineage>
</organism>
<sequence>MNPVVNHDRIRATAGPSGNQPIGISEYNYANALNSKLIPLSRTKLIHRPPKIHKGKSAVYFTINEEVELAKDCKFTLIGKFSHGRPSIKDIRSDFTARFTLKGQVQIGHCNLKHIFMDFSLEEDYLNIYSRRKLMVLGSLMRLVTWTIDFNPEEETPLTPVWIHLPELKWHYYNWDALLRITYPLGTLLKIYKTTEIKSRSNFAKVLVEIDLSKHMRDSIWVGIRNDEGMECGGFHQPIEYEFV</sequence>
<accession>A0AC58TE53</accession>
<gene>
    <name evidence="2" type="primary">LOC142173738</name>
</gene>
<keyword evidence="1" id="KW-1185">Reference proteome</keyword>
<protein>
    <submittedName>
        <fullName evidence="2">Uncharacterized protein LOC142173738</fullName>
    </submittedName>
</protein>
<proteinExistence type="predicted"/>
<reference evidence="2" key="2">
    <citation type="submission" date="2025-08" db="UniProtKB">
        <authorList>
            <consortium name="RefSeq"/>
        </authorList>
    </citation>
    <scope>IDENTIFICATION</scope>
    <source>
        <tissue evidence="2">Leaf</tissue>
    </source>
</reference>
<dbReference type="RefSeq" id="XP_075095480.1">
    <property type="nucleotide sequence ID" value="XM_075239379.1"/>
</dbReference>
<dbReference type="Proteomes" id="UP000790787">
    <property type="component" value="Chromosome 19"/>
</dbReference>
<name>A0AC58TE53_TOBAC</name>
<reference evidence="1" key="1">
    <citation type="journal article" date="2014" name="Nat. Commun.">
        <title>The tobacco genome sequence and its comparison with those of tomato and potato.</title>
        <authorList>
            <person name="Sierro N."/>
            <person name="Battey J.N."/>
            <person name="Ouadi S."/>
            <person name="Bakaher N."/>
            <person name="Bovet L."/>
            <person name="Willig A."/>
            <person name="Goepfert S."/>
            <person name="Peitsch M.C."/>
            <person name="Ivanov N.V."/>
        </authorList>
    </citation>
    <scope>NUCLEOTIDE SEQUENCE [LARGE SCALE GENOMIC DNA]</scope>
</reference>
<evidence type="ECO:0000313" key="1">
    <source>
        <dbReference type="Proteomes" id="UP000790787"/>
    </source>
</evidence>
<evidence type="ECO:0000313" key="2">
    <source>
        <dbReference type="RefSeq" id="XP_075095480.1"/>
    </source>
</evidence>